<keyword evidence="3 8" id="KW-0812">Transmembrane</keyword>
<evidence type="ECO:0000256" key="8">
    <source>
        <dbReference type="PIRNR" id="PIRNR023381"/>
    </source>
</evidence>
<protein>
    <recommendedName>
        <fullName evidence="8">Mannose-P-dolichol utilization defect 1 protein homolog</fullName>
    </recommendedName>
</protein>
<evidence type="ECO:0000256" key="4">
    <source>
        <dbReference type="ARBA" id="ARBA00022737"/>
    </source>
</evidence>
<feature type="compositionally biased region" description="Polar residues" evidence="9">
    <location>
        <begin position="275"/>
        <end position="292"/>
    </location>
</feature>
<dbReference type="Proteomes" id="UP000275078">
    <property type="component" value="Unassembled WGS sequence"/>
</dbReference>
<dbReference type="SMART" id="SM00679">
    <property type="entry name" value="CTNS"/>
    <property type="match status" value="2"/>
</dbReference>
<dbReference type="STRING" id="1160509.A0A3N4HB32"/>
<organism evidence="11 12">
    <name type="scientific">Ascobolus immersus RN42</name>
    <dbReference type="NCBI Taxonomy" id="1160509"/>
    <lineage>
        <taxon>Eukaryota</taxon>
        <taxon>Fungi</taxon>
        <taxon>Dikarya</taxon>
        <taxon>Ascomycota</taxon>
        <taxon>Pezizomycotina</taxon>
        <taxon>Pezizomycetes</taxon>
        <taxon>Pezizales</taxon>
        <taxon>Ascobolaceae</taxon>
        <taxon>Ascobolus</taxon>
    </lineage>
</organism>
<comment type="similarity">
    <text evidence="7 8">Belongs to the MPDU1 (TC 2.A.43.3) family.</text>
</comment>
<evidence type="ECO:0000256" key="5">
    <source>
        <dbReference type="ARBA" id="ARBA00022989"/>
    </source>
</evidence>
<evidence type="ECO:0000313" key="11">
    <source>
        <dbReference type="EMBL" id="RPA71702.1"/>
    </source>
</evidence>
<evidence type="ECO:0000256" key="10">
    <source>
        <dbReference type="SAM" id="Phobius"/>
    </source>
</evidence>
<keyword evidence="4" id="KW-0677">Repeat</keyword>
<keyword evidence="2" id="KW-0813">Transport</keyword>
<feature type="transmembrane region" description="Helical" evidence="10">
    <location>
        <begin position="232"/>
        <end position="255"/>
    </location>
</feature>
<proteinExistence type="inferred from homology"/>
<feature type="transmembrane region" description="Helical" evidence="10">
    <location>
        <begin position="176"/>
        <end position="197"/>
    </location>
</feature>
<dbReference type="EMBL" id="ML119906">
    <property type="protein sequence ID" value="RPA71702.1"/>
    <property type="molecule type" value="Genomic_DNA"/>
</dbReference>
<dbReference type="AlphaFoldDB" id="A0A3N4HB32"/>
<keyword evidence="6 8" id="KW-0472">Membrane</keyword>
<dbReference type="GO" id="GO:0016020">
    <property type="term" value="C:membrane"/>
    <property type="evidence" value="ECO:0007669"/>
    <property type="project" value="UniProtKB-SubCell"/>
</dbReference>
<accession>A0A3N4HB32</accession>
<keyword evidence="12" id="KW-1185">Reference proteome</keyword>
<gene>
    <name evidence="11" type="ORF">BJ508DRAFT_419818</name>
</gene>
<feature type="region of interest" description="Disordered" evidence="9">
    <location>
        <begin position="273"/>
        <end position="292"/>
    </location>
</feature>
<dbReference type="FunFam" id="1.20.1280.290:FF:000006">
    <property type="entry name" value="mannose-P-dolichol utilization defect 1 protein"/>
    <property type="match status" value="1"/>
</dbReference>
<dbReference type="Pfam" id="PF04193">
    <property type="entry name" value="PQ-loop"/>
    <property type="match status" value="2"/>
</dbReference>
<name>A0A3N4HB32_ASCIM</name>
<evidence type="ECO:0000256" key="3">
    <source>
        <dbReference type="ARBA" id="ARBA00022692"/>
    </source>
</evidence>
<dbReference type="PIRSF" id="PIRSF023381">
    <property type="entry name" value="MannP-dilichol_defect-1p"/>
    <property type="match status" value="1"/>
</dbReference>
<evidence type="ECO:0000256" key="6">
    <source>
        <dbReference type="ARBA" id="ARBA00023136"/>
    </source>
</evidence>
<keyword evidence="5 8" id="KW-1133">Transmembrane helix</keyword>
<comment type="subcellular location">
    <subcellularLocation>
        <location evidence="1 8">Membrane</location>
        <topology evidence="1 8">Multi-pass membrane protein</topology>
    </subcellularLocation>
</comment>
<dbReference type="OrthoDB" id="271506at2759"/>
<dbReference type="Gene3D" id="1.20.1280.290">
    <property type="match status" value="2"/>
</dbReference>
<dbReference type="InterPro" id="IPR006603">
    <property type="entry name" value="PQ-loop_rpt"/>
</dbReference>
<reference evidence="11 12" key="1">
    <citation type="journal article" date="2018" name="Nat. Ecol. Evol.">
        <title>Pezizomycetes genomes reveal the molecular basis of ectomycorrhizal truffle lifestyle.</title>
        <authorList>
            <person name="Murat C."/>
            <person name="Payen T."/>
            <person name="Noel B."/>
            <person name="Kuo A."/>
            <person name="Morin E."/>
            <person name="Chen J."/>
            <person name="Kohler A."/>
            <person name="Krizsan K."/>
            <person name="Balestrini R."/>
            <person name="Da Silva C."/>
            <person name="Montanini B."/>
            <person name="Hainaut M."/>
            <person name="Levati E."/>
            <person name="Barry K.W."/>
            <person name="Belfiori B."/>
            <person name="Cichocki N."/>
            <person name="Clum A."/>
            <person name="Dockter R.B."/>
            <person name="Fauchery L."/>
            <person name="Guy J."/>
            <person name="Iotti M."/>
            <person name="Le Tacon F."/>
            <person name="Lindquist E.A."/>
            <person name="Lipzen A."/>
            <person name="Malagnac F."/>
            <person name="Mello A."/>
            <person name="Molinier V."/>
            <person name="Miyauchi S."/>
            <person name="Poulain J."/>
            <person name="Riccioni C."/>
            <person name="Rubini A."/>
            <person name="Sitrit Y."/>
            <person name="Splivallo R."/>
            <person name="Traeger S."/>
            <person name="Wang M."/>
            <person name="Zifcakova L."/>
            <person name="Wipf D."/>
            <person name="Zambonelli A."/>
            <person name="Paolocci F."/>
            <person name="Nowrousian M."/>
            <person name="Ottonello S."/>
            <person name="Baldrian P."/>
            <person name="Spatafora J.W."/>
            <person name="Henrissat B."/>
            <person name="Nagy L.G."/>
            <person name="Aury J.M."/>
            <person name="Wincker P."/>
            <person name="Grigoriev I.V."/>
            <person name="Bonfante P."/>
            <person name="Martin F.M."/>
        </authorList>
    </citation>
    <scope>NUCLEOTIDE SEQUENCE [LARGE SCALE GENOMIC DNA]</scope>
    <source>
        <strain evidence="11 12">RN42</strain>
    </source>
</reference>
<evidence type="ECO:0000256" key="7">
    <source>
        <dbReference type="ARBA" id="ARBA00038475"/>
    </source>
</evidence>
<feature type="transmembrane region" description="Helical" evidence="10">
    <location>
        <begin position="146"/>
        <end position="164"/>
    </location>
</feature>
<feature type="transmembrane region" description="Helical" evidence="10">
    <location>
        <begin position="118"/>
        <end position="139"/>
    </location>
</feature>
<evidence type="ECO:0000256" key="1">
    <source>
        <dbReference type="ARBA" id="ARBA00004141"/>
    </source>
</evidence>
<evidence type="ECO:0000256" key="9">
    <source>
        <dbReference type="SAM" id="MobiDB-lite"/>
    </source>
</evidence>
<evidence type="ECO:0000313" key="12">
    <source>
        <dbReference type="Proteomes" id="UP000275078"/>
    </source>
</evidence>
<evidence type="ECO:0000256" key="2">
    <source>
        <dbReference type="ARBA" id="ARBA00022448"/>
    </source>
</evidence>
<dbReference type="PANTHER" id="PTHR12226:SF2">
    <property type="entry name" value="MANNOSE-P-DOLICHOL UTILIZATION DEFECT 1 PROTEIN"/>
    <property type="match status" value="1"/>
</dbReference>
<dbReference type="InterPro" id="IPR016817">
    <property type="entry name" value="MannP-dilichol_defect-1"/>
</dbReference>
<dbReference type="PANTHER" id="PTHR12226">
    <property type="entry name" value="MANNOSE-P-DOLICHOL UTILIZATION DEFECT 1 LEC35 -RELATED"/>
    <property type="match status" value="1"/>
</dbReference>
<sequence length="292" mass="30956">MERILAPITDIIRPFWVPISTQFPAPIKSLGASLVTPECYTLVIENLDLVTVPACTKLTISKAIGTAIIGASSIVKVPQILSLISSKSADGVSFSSYFLETLAYIITLAYNVRQGFPFSTYGETALILVQNIVVATLILQYSGKTAGAAAFVAGFAILATALFGNTGIIDDKILGYLMSATIPLGTLSKLPAIYTVYKNGGTGQLSRFSVLNYLLGSIARVFTTLAETNDTLILTGFVLGAALNSVLAAQTVYYWNAPASKGKKPEKSYELNESVGYSSGLPTNTGARNRKA</sequence>